<sequence length="121" mass="13169">MLIQESIGSKKTGFFFLNKTTCLKPVAAHVNFRISILEVCMSKVAVAAAAAVAALSPSSNLQSFQPLNINNNILRKALLAWKYFLSFFLSLSSCRQEPRVGGATTWFSEQIPAVSTVKKSA</sequence>
<dbReference type="Proteomes" id="UP000026915">
    <property type="component" value="Chromosome 10"/>
</dbReference>
<proteinExistence type="predicted"/>
<organism evidence="1 2">
    <name type="scientific">Theobroma cacao</name>
    <name type="common">Cacao</name>
    <name type="synonym">Cocoa</name>
    <dbReference type="NCBI Taxonomy" id="3641"/>
    <lineage>
        <taxon>Eukaryota</taxon>
        <taxon>Viridiplantae</taxon>
        <taxon>Streptophyta</taxon>
        <taxon>Embryophyta</taxon>
        <taxon>Tracheophyta</taxon>
        <taxon>Spermatophyta</taxon>
        <taxon>Magnoliopsida</taxon>
        <taxon>eudicotyledons</taxon>
        <taxon>Gunneridae</taxon>
        <taxon>Pentapetalae</taxon>
        <taxon>rosids</taxon>
        <taxon>malvids</taxon>
        <taxon>Malvales</taxon>
        <taxon>Malvaceae</taxon>
        <taxon>Byttnerioideae</taxon>
        <taxon>Theobroma</taxon>
    </lineage>
</organism>
<reference evidence="1 2" key="1">
    <citation type="journal article" date="2013" name="Genome Biol.">
        <title>The genome sequence of the most widely cultivated cacao type and its use to identify candidate genes regulating pod color.</title>
        <authorList>
            <person name="Motamayor J.C."/>
            <person name="Mockaitis K."/>
            <person name="Schmutz J."/>
            <person name="Haiminen N."/>
            <person name="Iii D.L."/>
            <person name="Cornejo O."/>
            <person name="Findley S.D."/>
            <person name="Zheng P."/>
            <person name="Utro F."/>
            <person name="Royaert S."/>
            <person name="Saski C."/>
            <person name="Jenkins J."/>
            <person name="Podicheti R."/>
            <person name="Zhao M."/>
            <person name="Scheffler B.E."/>
            <person name="Stack J.C."/>
            <person name="Feltus F.A."/>
            <person name="Mustiga G.M."/>
            <person name="Amores F."/>
            <person name="Phillips W."/>
            <person name="Marelli J.P."/>
            <person name="May G.D."/>
            <person name="Shapiro H."/>
            <person name="Ma J."/>
            <person name="Bustamante C.D."/>
            <person name="Schnell R.J."/>
            <person name="Main D."/>
            <person name="Gilbert D."/>
            <person name="Parida L."/>
            <person name="Kuhn D.N."/>
        </authorList>
    </citation>
    <scope>NUCLEOTIDE SEQUENCE [LARGE SCALE GENOMIC DNA]</scope>
    <source>
        <strain evidence="2">cv. Matina 1-6</strain>
    </source>
</reference>
<keyword evidence="2" id="KW-1185">Reference proteome</keyword>
<dbReference type="Gramene" id="EOY17665">
    <property type="protein sequence ID" value="EOY17665"/>
    <property type="gene ID" value="TCM_042433"/>
</dbReference>
<dbReference type="AlphaFoldDB" id="A0A061FK44"/>
<gene>
    <name evidence="1" type="ORF">TCM_042433</name>
</gene>
<evidence type="ECO:0000313" key="2">
    <source>
        <dbReference type="Proteomes" id="UP000026915"/>
    </source>
</evidence>
<dbReference type="HOGENOM" id="CLU_2042282_0_0_1"/>
<name>A0A061FK44_THECC</name>
<dbReference type="InParanoid" id="A0A061FK44"/>
<accession>A0A061FK44</accession>
<protein>
    <submittedName>
        <fullName evidence="1">Uncharacterized protein</fullName>
    </submittedName>
</protein>
<evidence type="ECO:0000313" key="1">
    <source>
        <dbReference type="EMBL" id="EOY17665.1"/>
    </source>
</evidence>
<dbReference type="EMBL" id="CM001888">
    <property type="protein sequence ID" value="EOY17665.1"/>
    <property type="molecule type" value="Genomic_DNA"/>
</dbReference>